<dbReference type="InterPro" id="IPR051796">
    <property type="entry name" value="ISF_SsuE-like"/>
</dbReference>
<keyword evidence="1" id="KW-0285">Flavoprotein</keyword>
<evidence type="ECO:0000256" key="2">
    <source>
        <dbReference type="ARBA" id="ARBA00022643"/>
    </source>
</evidence>
<comment type="caution">
    <text evidence="4">The sequence shown here is derived from an EMBL/GenBank/DDBJ whole genome shotgun (WGS) entry which is preliminary data.</text>
</comment>
<feature type="domain" description="NADPH-dependent FMN reductase-like" evidence="3">
    <location>
        <begin position="1"/>
        <end position="153"/>
    </location>
</feature>
<dbReference type="Pfam" id="PF03358">
    <property type="entry name" value="FMN_red"/>
    <property type="match status" value="1"/>
</dbReference>
<protein>
    <submittedName>
        <fullName evidence="4">Flavodoxin family protein</fullName>
    </submittedName>
</protein>
<name>A0A6L5XQ06_9BACT</name>
<evidence type="ECO:0000313" key="4">
    <source>
        <dbReference type="EMBL" id="MSS28949.1"/>
    </source>
</evidence>
<keyword evidence="5" id="KW-1185">Reference proteome</keyword>
<gene>
    <name evidence="4" type="ORF">FYJ44_13115</name>
</gene>
<dbReference type="PANTHER" id="PTHR43278">
    <property type="entry name" value="NAD(P)H-DEPENDENT FMN-CONTAINING OXIDOREDUCTASE YWQN-RELATED"/>
    <property type="match status" value="1"/>
</dbReference>
<dbReference type="SUPFAM" id="SSF52218">
    <property type="entry name" value="Flavoproteins"/>
    <property type="match status" value="1"/>
</dbReference>
<sequence length="189" mass="20447">MRLAAFNGSSRKQGNTRILLETVCEEVRKADIDCKIISLADAPLRGCLGCFACRGKARCVAIDDGFNECFTDMLEADGILLGSPVYSADVSALMKAFLERAGVVCATNPGLLRHKAGAAVAAVRRAGGLTAVDGMNHFLLNKEVALAGSTYWNMVYGKDPGDVRRDDEGMRNMRNLGENLAWLMWRLAS</sequence>
<organism evidence="4 5">
    <name type="scientific">Desulfovibrio porci</name>
    <dbReference type="NCBI Taxonomy" id="2605782"/>
    <lineage>
        <taxon>Bacteria</taxon>
        <taxon>Pseudomonadati</taxon>
        <taxon>Thermodesulfobacteriota</taxon>
        <taxon>Desulfovibrionia</taxon>
        <taxon>Desulfovibrionales</taxon>
        <taxon>Desulfovibrionaceae</taxon>
        <taxon>Desulfovibrio</taxon>
    </lineage>
</organism>
<evidence type="ECO:0000256" key="1">
    <source>
        <dbReference type="ARBA" id="ARBA00022630"/>
    </source>
</evidence>
<dbReference type="InterPro" id="IPR029039">
    <property type="entry name" value="Flavoprotein-like_sf"/>
</dbReference>
<dbReference type="GO" id="GO:0016491">
    <property type="term" value="F:oxidoreductase activity"/>
    <property type="evidence" value="ECO:0007669"/>
    <property type="project" value="InterPro"/>
</dbReference>
<dbReference type="InterPro" id="IPR005025">
    <property type="entry name" value="FMN_Rdtase-like_dom"/>
</dbReference>
<accession>A0A6L5XQ06</accession>
<dbReference type="Proteomes" id="UP000477488">
    <property type="component" value="Unassembled WGS sequence"/>
</dbReference>
<dbReference type="Gene3D" id="3.40.50.360">
    <property type="match status" value="1"/>
</dbReference>
<evidence type="ECO:0000259" key="3">
    <source>
        <dbReference type="Pfam" id="PF03358"/>
    </source>
</evidence>
<dbReference type="PANTHER" id="PTHR43278:SF4">
    <property type="entry name" value="NAD(P)H-DEPENDENT FMN-CONTAINING OXIDOREDUCTASE YWQN-RELATED"/>
    <property type="match status" value="1"/>
</dbReference>
<proteinExistence type="predicted"/>
<reference evidence="4 5" key="1">
    <citation type="submission" date="2019-09" db="EMBL/GenBank/DDBJ databases">
        <title>In-depth cultivation of the pig gut microbiome towards novel bacterial diversity and tailored functional studies.</title>
        <authorList>
            <person name="Wylensek D."/>
            <person name="Hitch T.C.A."/>
            <person name="Clavel T."/>
        </authorList>
    </citation>
    <scope>NUCLEOTIDE SEQUENCE [LARGE SCALE GENOMIC DNA]</scope>
    <source>
        <strain evidence="4 5">PG-178-WT-4</strain>
    </source>
</reference>
<dbReference type="AlphaFoldDB" id="A0A6L5XQ06"/>
<dbReference type="EMBL" id="VUMH01000017">
    <property type="protein sequence ID" value="MSS28949.1"/>
    <property type="molecule type" value="Genomic_DNA"/>
</dbReference>
<dbReference type="RefSeq" id="WP_154512879.1">
    <property type="nucleotide sequence ID" value="NZ_VUMH01000017.1"/>
</dbReference>
<keyword evidence="2" id="KW-0288">FMN</keyword>
<evidence type="ECO:0000313" key="5">
    <source>
        <dbReference type="Proteomes" id="UP000477488"/>
    </source>
</evidence>